<protein>
    <submittedName>
        <fullName evidence="1">Uncharacterized protein</fullName>
    </submittedName>
</protein>
<accession>A0AAQ3TA01</accession>
<proteinExistence type="predicted"/>
<keyword evidence="2" id="KW-1185">Reference proteome</keyword>
<evidence type="ECO:0000313" key="1">
    <source>
        <dbReference type="EMBL" id="WVZ68809.1"/>
    </source>
</evidence>
<dbReference type="EMBL" id="CP144748">
    <property type="protein sequence ID" value="WVZ68809.1"/>
    <property type="molecule type" value="Genomic_DNA"/>
</dbReference>
<evidence type="ECO:0000313" key="2">
    <source>
        <dbReference type="Proteomes" id="UP001341281"/>
    </source>
</evidence>
<organism evidence="1 2">
    <name type="scientific">Paspalum notatum var. saurae</name>
    <dbReference type="NCBI Taxonomy" id="547442"/>
    <lineage>
        <taxon>Eukaryota</taxon>
        <taxon>Viridiplantae</taxon>
        <taxon>Streptophyta</taxon>
        <taxon>Embryophyta</taxon>
        <taxon>Tracheophyta</taxon>
        <taxon>Spermatophyta</taxon>
        <taxon>Magnoliopsida</taxon>
        <taxon>Liliopsida</taxon>
        <taxon>Poales</taxon>
        <taxon>Poaceae</taxon>
        <taxon>PACMAD clade</taxon>
        <taxon>Panicoideae</taxon>
        <taxon>Andropogonodae</taxon>
        <taxon>Paspaleae</taxon>
        <taxon>Paspalinae</taxon>
        <taxon>Paspalum</taxon>
    </lineage>
</organism>
<reference evidence="1 2" key="1">
    <citation type="submission" date="2024-02" db="EMBL/GenBank/DDBJ databases">
        <title>High-quality chromosome-scale genome assembly of Pensacola bahiagrass (Paspalum notatum Flugge var. saurae).</title>
        <authorList>
            <person name="Vega J.M."/>
            <person name="Podio M."/>
            <person name="Orjuela J."/>
            <person name="Siena L.A."/>
            <person name="Pessino S.C."/>
            <person name="Combes M.C."/>
            <person name="Mariac C."/>
            <person name="Albertini E."/>
            <person name="Pupilli F."/>
            <person name="Ortiz J.P.A."/>
            <person name="Leblanc O."/>
        </authorList>
    </citation>
    <scope>NUCLEOTIDE SEQUENCE [LARGE SCALE GENOMIC DNA]</scope>
    <source>
        <strain evidence="1">R1</strain>
        <tissue evidence="1">Leaf</tissue>
    </source>
</reference>
<name>A0AAQ3TA01_PASNO</name>
<gene>
    <name evidence="1" type="ORF">U9M48_017699</name>
</gene>
<dbReference type="AlphaFoldDB" id="A0AAQ3TA01"/>
<sequence>MKEARGARGEGRQAPDTERSLQRRFRPLLLLLNTACSITGVGSTAGRRIDDVMMRFGAFASNLFGSLERTERMEVCNHLTTGTGNFSIFTSIDTILAQADLTTFQFCQAQVYSMSRPRDYVTAVNAYFMGI</sequence>
<dbReference type="Proteomes" id="UP001341281">
    <property type="component" value="Chromosome 04"/>
</dbReference>